<keyword evidence="6" id="KW-0479">Metal-binding</keyword>
<dbReference type="Pfam" id="PF02367">
    <property type="entry name" value="TsaE"/>
    <property type="match status" value="1"/>
</dbReference>
<dbReference type="PANTHER" id="PTHR33540:SF2">
    <property type="entry name" value="TRNA THREONYLCARBAMOYLADENOSINE BIOSYNTHESIS PROTEIN TSAE"/>
    <property type="match status" value="1"/>
</dbReference>
<dbReference type="PANTHER" id="PTHR33540">
    <property type="entry name" value="TRNA THREONYLCARBAMOYLADENOSINE BIOSYNTHESIS PROTEIN TSAE"/>
    <property type="match status" value="1"/>
</dbReference>
<keyword evidence="12" id="KW-1185">Reference proteome</keyword>
<dbReference type="Proteomes" id="UP000007881">
    <property type="component" value="Chromosome"/>
</dbReference>
<dbReference type="KEGG" id="phm:PSMK_26860"/>
<keyword evidence="8" id="KW-0067">ATP-binding</keyword>
<dbReference type="STRING" id="1142394.PSMK_26860"/>
<gene>
    <name evidence="11" type="ordered locus">PSMK_26860</name>
</gene>
<evidence type="ECO:0000256" key="2">
    <source>
        <dbReference type="ARBA" id="ARBA00007599"/>
    </source>
</evidence>
<dbReference type="NCBIfam" id="TIGR00150">
    <property type="entry name" value="T6A_YjeE"/>
    <property type="match status" value="1"/>
</dbReference>
<comment type="subcellular location">
    <subcellularLocation>
        <location evidence="1">Cytoplasm</location>
    </subcellularLocation>
</comment>
<evidence type="ECO:0000256" key="8">
    <source>
        <dbReference type="ARBA" id="ARBA00022840"/>
    </source>
</evidence>
<dbReference type="GO" id="GO:0005524">
    <property type="term" value="F:ATP binding"/>
    <property type="evidence" value="ECO:0007669"/>
    <property type="project" value="UniProtKB-KW"/>
</dbReference>
<evidence type="ECO:0000256" key="10">
    <source>
        <dbReference type="ARBA" id="ARBA00032441"/>
    </source>
</evidence>
<keyword evidence="9" id="KW-0460">Magnesium</keyword>
<evidence type="ECO:0000256" key="3">
    <source>
        <dbReference type="ARBA" id="ARBA00019010"/>
    </source>
</evidence>
<dbReference type="GO" id="GO:0046872">
    <property type="term" value="F:metal ion binding"/>
    <property type="evidence" value="ECO:0007669"/>
    <property type="project" value="UniProtKB-KW"/>
</dbReference>
<dbReference type="SUPFAM" id="SSF52540">
    <property type="entry name" value="P-loop containing nucleoside triphosphate hydrolases"/>
    <property type="match status" value="1"/>
</dbReference>
<evidence type="ECO:0000256" key="1">
    <source>
        <dbReference type="ARBA" id="ARBA00004496"/>
    </source>
</evidence>
<keyword evidence="5" id="KW-0819">tRNA processing</keyword>
<dbReference type="eggNOG" id="COG0802">
    <property type="taxonomic scope" value="Bacteria"/>
</dbReference>
<dbReference type="InterPro" id="IPR003442">
    <property type="entry name" value="T6A_TsaE"/>
</dbReference>
<evidence type="ECO:0000256" key="6">
    <source>
        <dbReference type="ARBA" id="ARBA00022723"/>
    </source>
</evidence>
<dbReference type="EMBL" id="AP012338">
    <property type="protein sequence ID" value="BAM04845.1"/>
    <property type="molecule type" value="Genomic_DNA"/>
</dbReference>
<dbReference type="HOGENOM" id="CLU_087829_3_1_0"/>
<evidence type="ECO:0000256" key="4">
    <source>
        <dbReference type="ARBA" id="ARBA00022490"/>
    </source>
</evidence>
<dbReference type="Gene3D" id="3.40.50.300">
    <property type="entry name" value="P-loop containing nucleotide triphosphate hydrolases"/>
    <property type="match status" value="1"/>
</dbReference>
<keyword evidence="7" id="KW-0547">Nucleotide-binding</keyword>
<comment type="similarity">
    <text evidence="2">Belongs to the TsaE family.</text>
</comment>
<evidence type="ECO:0000256" key="5">
    <source>
        <dbReference type="ARBA" id="ARBA00022694"/>
    </source>
</evidence>
<reference evidence="11 12" key="1">
    <citation type="submission" date="2012-02" db="EMBL/GenBank/DDBJ databases">
        <title>Complete genome sequence of Phycisphaera mikurensis NBRC 102666.</title>
        <authorList>
            <person name="Ankai A."/>
            <person name="Hosoyama A."/>
            <person name="Terui Y."/>
            <person name="Sekine M."/>
            <person name="Fukai R."/>
            <person name="Kato Y."/>
            <person name="Nakamura S."/>
            <person name="Yamada-Narita S."/>
            <person name="Kawakoshi A."/>
            <person name="Fukunaga Y."/>
            <person name="Yamazaki S."/>
            <person name="Fujita N."/>
        </authorList>
    </citation>
    <scope>NUCLEOTIDE SEQUENCE [LARGE SCALE GENOMIC DNA]</scope>
    <source>
        <strain evidence="12">NBRC 102666 / KCTC 22515 / FYK2301M01</strain>
    </source>
</reference>
<proteinExistence type="inferred from homology"/>
<accession>I0IHV7</accession>
<dbReference type="GO" id="GO:0005737">
    <property type="term" value="C:cytoplasm"/>
    <property type="evidence" value="ECO:0007669"/>
    <property type="project" value="UniProtKB-SubCell"/>
</dbReference>
<evidence type="ECO:0000256" key="7">
    <source>
        <dbReference type="ARBA" id="ARBA00022741"/>
    </source>
</evidence>
<evidence type="ECO:0000256" key="9">
    <source>
        <dbReference type="ARBA" id="ARBA00022842"/>
    </source>
</evidence>
<organism evidence="11 12">
    <name type="scientific">Phycisphaera mikurensis (strain NBRC 102666 / KCTC 22515 / FYK2301M01)</name>
    <dbReference type="NCBI Taxonomy" id="1142394"/>
    <lineage>
        <taxon>Bacteria</taxon>
        <taxon>Pseudomonadati</taxon>
        <taxon>Planctomycetota</taxon>
        <taxon>Phycisphaerae</taxon>
        <taxon>Phycisphaerales</taxon>
        <taxon>Phycisphaeraceae</taxon>
        <taxon>Phycisphaera</taxon>
    </lineage>
</organism>
<evidence type="ECO:0000313" key="12">
    <source>
        <dbReference type="Proteomes" id="UP000007881"/>
    </source>
</evidence>
<sequence>MELRLPDAAATADAGERLGRCLAAGDVLALEGELGAGKTTLVRGIARGLGIDPAGVSSPTFVRMTEHEPAGGADAGPWLVHVDAYRMSGPGELEELGWGGELLAVSVVAVEWASRVLGALPADRVDLRLEHAPGGGRNLSIRGVGGVADRLRSLQSGARADA</sequence>
<protein>
    <recommendedName>
        <fullName evidence="3">tRNA threonylcarbamoyladenosine biosynthesis protein TsaE</fullName>
    </recommendedName>
    <alternativeName>
        <fullName evidence="10">t(6)A37 threonylcarbamoyladenosine biosynthesis protein TsaE</fullName>
    </alternativeName>
</protein>
<dbReference type="InterPro" id="IPR027417">
    <property type="entry name" value="P-loop_NTPase"/>
</dbReference>
<keyword evidence="4" id="KW-0963">Cytoplasm</keyword>
<dbReference type="AlphaFoldDB" id="I0IHV7"/>
<evidence type="ECO:0000313" key="11">
    <source>
        <dbReference type="EMBL" id="BAM04845.1"/>
    </source>
</evidence>
<dbReference type="OrthoDB" id="9815896at2"/>
<name>I0IHV7_PHYMF</name>
<dbReference type="GO" id="GO:0002949">
    <property type="term" value="P:tRNA threonylcarbamoyladenosine modification"/>
    <property type="evidence" value="ECO:0007669"/>
    <property type="project" value="InterPro"/>
</dbReference>